<evidence type="ECO:0000256" key="6">
    <source>
        <dbReference type="ARBA" id="ARBA00023316"/>
    </source>
</evidence>
<keyword evidence="11" id="KW-1185">Reference proteome</keyword>
<keyword evidence="8" id="KW-0732">Signal</keyword>
<dbReference type="InterPro" id="IPR045380">
    <property type="entry name" value="LD_TPept_scaffold_dom"/>
</dbReference>
<dbReference type="RefSeq" id="WP_252167936.1">
    <property type="nucleotide sequence ID" value="NZ_CP084930.1"/>
</dbReference>
<keyword evidence="6 7" id="KW-0961">Cell wall biogenesis/degradation</keyword>
<accession>A0ABY4XB62</accession>
<keyword evidence="5 7" id="KW-0573">Peptidoglycan synthesis</keyword>
<evidence type="ECO:0000256" key="5">
    <source>
        <dbReference type="ARBA" id="ARBA00022984"/>
    </source>
</evidence>
<dbReference type="PANTHER" id="PTHR41533">
    <property type="entry name" value="L,D-TRANSPEPTIDASE HI_1667-RELATED"/>
    <property type="match status" value="1"/>
</dbReference>
<feature type="domain" description="L,D-TPase catalytic" evidence="9">
    <location>
        <begin position="277"/>
        <end position="449"/>
    </location>
</feature>
<dbReference type="InterPro" id="IPR036366">
    <property type="entry name" value="PGBDSf"/>
</dbReference>
<keyword evidence="3" id="KW-0808">Transferase</keyword>
<evidence type="ECO:0000313" key="11">
    <source>
        <dbReference type="Proteomes" id="UP001056937"/>
    </source>
</evidence>
<dbReference type="PROSITE" id="PS52029">
    <property type="entry name" value="LD_TPASE"/>
    <property type="match status" value="1"/>
</dbReference>
<dbReference type="InterPro" id="IPR005490">
    <property type="entry name" value="LD_TPept_cat_dom"/>
</dbReference>
<dbReference type="InterPro" id="IPR052905">
    <property type="entry name" value="LD-transpeptidase_YkuD-like"/>
</dbReference>
<evidence type="ECO:0000256" key="3">
    <source>
        <dbReference type="ARBA" id="ARBA00022679"/>
    </source>
</evidence>
<dbReference type="CDD" id="cd16913">
    <property type="entry name" value="YkuD_like"/>
    <property type="match status" value="1"/>
</dbReference>
<gene>
    <name evidence="10" type="ORF">LHA26_06625</name>
</gene>
<dbReference type="Pfam" id="PF20142">
    <property type="entry name" value="Scaffold"/>
    <property type="match status" value="1"/>
</dbReference>
<dbReference type="SUPFAM" id="SSF141523">
    <property type="entry name" value="L,D-transpeptidase catalytic domain-like"/>
    <property type="match status" value="1"/>
</dbReference>
<comment type="similarity">
    <text evidence="2">Belongs to the YkuD family.</text>
</comment>
<dbReference type="InterPro" id="IPR038063">
    <property type="entry name" value="Transpep_catalytic_dom"/>
</dbReference>
<dbReference type="PANTHER" id="PTHR41533:SF2">
    <property type="entry name" value="BLR7131 PROTEIN"/>
    <property type="match status" value="1"/>
</dbReference>
<name>A0ABY4XB62_9SPHN</name>
<evidence type="ECO:0000256" key="2">
    <source>
        <dbReference type="ARBA" id="ARBA00005992"/>
    </source>
</evidence>
<proteinExistence type="inferred from homology"/>
<dbReference type="InterPro" id="IPR002477">
    <property type="entry name" value="Peptidoglycan-bd-like"/>
</dbReference>
<feature type="signal peptide" evidence="8">
    <location>
        <begin position="1"/>
        <end position="21"/>
    </location>
</feature>
<dbReference type="Pfam" id="PF03734">
    <property type="entry name" value="YkuD"/>
    <property type="match status" value="1"/>
</dbReference>
<dbReference type="Gene3D" id="1.10.101.10">
    <property type="entry name" value="PGBD-like superfamily/PGBD"/>
    <property type="match status" value="1"/>
</dbReference>
<evidence type="ECO:0000259" key="9">
    <source>
        <dbReference type="PROSITE" id="PS52029"/>
    </source>
</evidence>
<feature type="active site" description="Nucleophile" evidence="7">
    <location>
        <position position="411"/>
    </location>
</feature>
<feature type="active site" description="Proton donor/acceptor" evidence="7">
    <location>
        <position position="392"/>
    </location>
</feature>
<comment type="pathway">
    <text evidence="1 7">Cell wall biogenesis; peptidoglycan biosynthesis.</text>
</comment>
<keyword evidence="4 7" id="KW-0133">Cell shape</keyword>
<evidence type="ECO:0000256" key="4">
    <source>
        <dbReference type="ARBA" id="ARBA00022960"/>
    </source>
</evidence>
<dbReference type="EMBL" id="CP084930">
    <property type="protein sequence ID" value="USI74130.1"/>
    <property type="molecule type" value="Genomic_DNA"/>
</dbReference>
<sequence length="502" mass="53803">MHGRSLPLSAPLIGRAWPLLALPWLVAAQSPDQAPVLPLIPPSAQTAPAPVPVAPRPMPALSAHQADQLRHMLDDAAADGMAPADADSAAPTGSDDAALVRAALDYARALRRGRLAPGDFLGNWGLRPAAYDPYGDFVAAVKADRLADWVQGLAPPYAGYDTLRHALARYRGIAADGGWPVIASADGLRPGSENAQIKLLRTRLAIEDKALDGGGSRYDEDVVAAVQRAQRRYGLEPTGQIGPATLAALNVSARDRVRQIEANMERWRWLPRTLPTRRVQVNIAAAVLTLFEADAPVLSMRAVTGRPGDETPMLASSIHSIVFNPPWNVPSSIAAKELWPKEKAHPGYLKAHDFRVIDTGNGGTRLQQRAGSKSALGRVKFDFENPYGVYLHDTPSQGTFGRYSRLASHGCVRLAQPVALAKRALEGDAQWTPDAIDAALAKGDTVRAPLAQPVAVFLLYWTAYAGADGRVTFLGDPYGWDGELANRLKSSATRAKQAATLQ</sequence>
<evidence type="ECO:0000256" key="7">
    <source>
        <dbReference type="PROSITE-ProRule" id="PRU01373"/>
    </source>
</evidence>
<evidence type="ECO:0000313" key="10">
    <source>
        <dbReference type="EMBL" id="USI74130.1"/>
    </source>
</evidence>
<evidence type="ECO:0000256" key="8">
    <source>
        <dbReference type="SAM" id="SignalP"/>
    </source>
</evidence>
<protein>
    <submittedName>
        <fullName evidence="10">L,D-transpeptidase family protein</fullName>
    </submittedName>
</protein>
<organism evidence="10 11">
    <name type="scientific">Sphingomonas morindae</name>
    <dbReference type="NCBI Taxonomy" id="1541170"/>
    <lineage>
        <taxon>Bacteria</taxon>
        <taxon>Pseudomonadati</taxon>
        <taxon>Pseudomonadota</taxon>
        <taxon>Alphaproteobacteria</taxon>
        <taxon>Sphingomonadales</taxon>
        <taxon>Sphingomonadaceae</taxon>
        <taxon>Sphingomonas</taxon>
    </lineage>
</organism>
<dbReference type="InterPro" id="IPR036365">
    <property type="entry name" value="PGBD-like_sf"/>
</dbReference>
<feature type="chain" id="PRO_5045504062" evidence="8">
    <location>
        <begin position="22"/>
        <end position="502"/>
    </location>
</feature>
<dbReference type="SUPFAM" id="SSF47090">
    <property type="entry name" value="PGBD-like"/>
    <property type="match status" value="1"/>
</dbReference>
<dbReference type="Proteomes" id="UP001056937">
    <property type="component" value="Chromosome 1"/>
</dbReference>
<reference evidence="10" key="1">
    <citation type="journal article" date="2022" name="Toxins">
        <title>Genomic Analysis of Sphingopyxis sp. USTB-05 for Biodegrading Cyanobacterial Hepatotoxins.</title>
        <authorList>
            <person name="Liu C."/>
            <person name="Xu Q."/>
            <person name="Zhao Z."/>
            <person name="Zhang H."/>
            <person name="Liu X."/>
            <person name="Yin C."/>
            <person name="Liu Y."/>
            <person name="Yan H."/>
        </authorList>
    </citation>
    <scope>NUCLEOTIDE SEQUENCE</scope>
    <source>
        <strain evidence="10">NBD5</strain>
    </source>
</reference>
<dbReference type="Gene3D" id="2.40.440.10">
    <property type="entry name" value="L,D-transpeptidase catalytic domain-like"/>
    <property type="match status" value="1"/>
</dbReference>
<evidence type="ECO:0000256" key="1">
    <source>
        <dbReference type="ARBA" id="ARBA00004752"/>
    </source>
</evidence>
<dbReference type="Pfam" id="PF01471">
    <property type="entry name" value="PG_binding_1"/>
    <property type="match status" value="1"/>
</dbReference>